<organism evidence="13 14">
    <name type="scientific">Biomphalaria glabrata</name>
    <name type="common">Bloodfluke planorb</name>
    <name type="synonym">Freshwater snail</name>
    <dbReference type="NCBI Taxonomy" id="6526"/>
    <lineage>
        <taxon>Eukaryota</taxon>
        <taxon>Metazoa</taxon>
        <taxon>Spiralia</taxon>
        <taxon>Lophotrochozoa</taxon>
        <taxon>Mollusca</taxon>
        <taxon>Gastropoda</taxon>
        <taxon>Heterobranchia</taxon>
        <taxon>Euthyneura</taxon>
        <taxon>Panpulmonata</taxon>
        <taxon>Hygrophila</taxon>
        <taxon>Lymnaeoidea</taxon>
        <taxon>Planorbidae</taxon>
        <taxon>Biomphalaria</taxon>
    </lineage>
</organism>
<dbReference type="OrthoDB" id="4062651at2759"/>
<keyword evidence="15" id="KW-1185">Reference proteome</keyword>
<reference evidence="13" key="1">
    <citation type="submission" date="2020-05" db="UniProtKB">
        <authorList>
            <consortium name="EnsemblMetazoa"/>
        </authorList>
    </citation>
    <scope>IDENTIFICATION</scope>
    <source>
        <strain evidence="13">BB02</strain>
    </source>
</reference>
<dbReference type="OMA" id="VETTDNC"/>
<dbReference type="FunFam" id="2.10.25.10:FF:000037">
    <property type="entry name" value="Signal peptide, CUB domain and EGF-like domain-containing 2"/>
    <property type="match status" value="1"/>
</dbReference>
<dbReference type="Pfam" id="PF00431">
    <property type="entry name" value="CUB"/>
    <property type="match status" value="1"/>
</dbReference>
<dbReference type="Gene3D" id="2.10.25.10">
    <property type="entry name" value="Laminin"/>
    <property type="match status" value="9"/>
</dbReference>
<protein>
    <submittedName>
        <fullName evidence="16">Signal peptide, CUB and EGF-like domain-containing protein 1 isoform X1</fullName>
    </submittedName>
</protein>
<evidence type="ECO:0000259" key="11">
    <source>
        <dbReference type="PROSITE" id="PS01180"/>
    </source>
</evidence>
<proteinExistence type="predicted"/>
<dbReference type="Pfam" id="PF12661">
    <property type="entry name" value="hEGF"/>
    <property type="match status" value="1"/>
</dbReference>
<dbReference type="PANTHER" id="PTHR24046:SF7">
    <property type="entry name" value="CUB DOMAIN-CONTAINING PROTEIN"/>
    <property type="match status" value="1"/>
</dbReference>
<dbReference type="InterPro" id="IPR018097">
    <property type="entry name" value="EGF_Ca-bd_CS"/>
</dbReference>
<feature type="domain" description="EGF-like" evidence="12">
    <location>
        <begin position="316"/>
        <end position="354"/>
    </location>
</feature>
<dbReference type="Pfam" id="PF07645">
    <property type="entry name" value="EGF_CA"/>
    <property type="match status" value="2"/>
</dbReference>
<dbReference type="PROSITE" id="PS01187">
    <property type="entry name" value="EGF_CA"/>
    <property type="match status" value="3"/>
</dbReference>
<reference evidence="16" key="2">
    <citation type="submission" date="2025-04" db="UniProtKB">
        <authorList>
            <consortium name="RefSeq"/>
        </authorList>
    </citation>
    <scope>IDENTIFICATION</scope>
</reference>
<evidence type="ECO:0000313" key="15">
    <source>
        <dbReference type="Proteomes" id="UP001165740"/>
    </source>
</evidence>
<dbReference type="Proteomes" id="UP000076420">
    <property type="component" value="Unassembled WGS sequence"/>
</dbReference>
<dbReference type="VEuPathDB" id="VectorBase:BGLB012573"/>
<dbReference type="Gene3D" id="2.10.50.10">
    <property type="entry name" value="Tumor Necrosis Factor Receptor, subunit A, domain 2"/>
    <property type="match status" value="3"/>
</dbReference>
<dbReference type="Proteomes" id="UP001165740">
    <property type="component" value="Chromosome 10"/>
</dbReference>
<dbReference type="InterPro" id="IPR024731">
    <property type="entry name" value="NELL2-like_EGF"/>
</dbReference>
<dbReference type="Pfam" id="PF14670">
    <property type="entry name" value="FXa_inhibition"/>
    <property type="match status" value="2"/>
</dbReference>
<dbReference type="FunFam" id="2.60.120.290:FF:000002">
    <property type="entry name" value="Signal peptide, CUB domain and EGF-like domain-containing 2"/>
    <property type="match status" value="1"/>
</dbReference>
<dbReference type="KEGG" id="bgt:106080019"/>
<dbReference type="InterPro" id="IPR000152">
    <property type="entry name" value="EGF-type_Asp/Asn_hydroxyl_site"/>
</dbReference>
<name>A0A2C9K3N8_BIOGL</name>
<sequence length="987" mass="110822">MKLTTGCLLRLFLTLMVIALVCEGKSPSTTNKAKHCELGTHTCHQDAICLSTRKSFRCKCKPGYNGDGKVCKDDDECHDENGGCAQNCINTPGNYTCACHDGFILAPDGKDCIDKNECFENKGGCSHQCVNSLGSFECKCNSGYSLISSGKQCEFGEWCRIMHGCDHNCRTSSTSNKVECFCRTGYFLHSDGKRCVRSCELGNGGCQHKCNTTADGPVCSCAARYLLNLDGKTCRASCSVNNGGCERKCMDSINGPVCQCPEGFKLHQDGRSCIDVDECEKKMDGCSHMCENIKGSFECVCPPGYKVSSDYKTCVDIDECVMKSTCDHKCENLPGSFKCHCKPGYQLYGVTHCADINECSVQNGGCVYNCTNTEGSYKCSCKEGLKLHPNKHDCIDMRQCTTVVQQPNSVLTCVPVGPKEQHCVMTCEENAFLINDAGYLNSTSISFRCGPSTNYEWTNMPTGKLPQCSRNILAPSLTKKARFVLIRDSCSVEPVEAEMIKKNLTDIFNYDQKYKCNNSCQINFVEFSCGSRRKKFQQMAKRSGKKLVTTEFELQINPREISYNCDVDCRSKKTRKKFNKILKKARQSIKGQKFSIRLYNKEYKPMKKSFKPEKAVEELCVNGTQLINKTCIGCSYGTYYDIQTKKCTLCPWGTYQDKEAQFSCIECPNWQPGSGQEGATTLEQCNDLCEPGTYSTSGRKPCLLCSVGTYQPKYGRISCRPCGMGLRTKSTGSTGFQDCLVKVTCKAGHYYNISTQTCSSCPRGFYQPRTGQDFCYTCPGKTMTDFEGSTLAEDCKDRRCGQHMGDYYGILESPNYPGNYPVNVECVWKIKPQKQRRILIIIPQIQLADNDKCEDKIIMRKTKNPYSQNSYETCESRERPIAFTAKSKKLWIQFKSTGNKTAQGFSIPFVAYNEEYESLVEDIVRDSRLYSTSQHQQIFKDRQLLTVLLEVIATPYSYLKYFNVSQSMFPPSFINLLKPKVRRFFQS</sequence>
<dbReference type="STRING" id="6526.A0A2C9K3N8"/>
<evidence type="ECO:0000313" key="13">
    <source>
        <dbReference type="EnsemblMetazoa" id="BGLB012573-PB"/>
    </source>
</evidence>
<evidence type="ECO:0000313" key="14">
    <source>
        <dbReference type="Proteomes" id="UP000076420"/>
    </source>
</evidence>
<dbReference type="GO" id="GO:0005615">
    <property type="term" value="C:extracellular space"/>
    <property type="evidence" value="ECO:0007669"/>
    <property type="project" value="TreeGrafter"/>
</dbReference>
<accession>A0A2C9K3N8</accession>
<dbReference type="InterPro" id="IPR049883">
    <property type="entry name" value="NOTCH1_EGF-like"/>
</dbReference>
<evidence type="ECO:0000256" key="4">
    <source>
        <dbReference type="ARBA" id="ARBA00022729"/>
    </source>
</evidence>
<dbReference type="GO" id="GO:0009986">
    <property type="term" value="C:cell surface"/>
    <property type="evidence" value="ECO:0007669"/>
    <property type="project" value="TreeGrafter"/>
</dbReference>
<dbReference type="FunFam" id="2.10.50.10:FF:000032">
    <property type="entry name" value="Uncharacterized protein, isoform A"/>
    <property type="match status" value="1"/>
</dbReference>
<dbReference type="Pfam" id="PF07699">
    <property type="entry name" value="Ephrin_rec_like"/>
    <property type="match status" value="3"/>
</dbReference>
<dbReference type="Gene3D" id="2.60.120.290">
    <property type="entry name" value="Spermadhesin, CUB domain"/>
    <property type="match status" value="1"/>
</dbReference>
<dbReference type="SMART" id="SM01411">
    <property type="entry name" value="Ephrin_rec_like"/>
    <property type="match status" value="3"/>
</dbReference>
<dbReference type="AlphaFoldDB" id="A0A2C9K3N8"/>
<dbReference type="InterPro" id="IPR011641">
    <property type="entry name" value="Tyr-kin_ephrin_A/B_rcpt-like"/>
</dbReference>
<keyword evidence="2" id="KW-0964">Secreted</keyword>
<feature type="domain" description="EGF-like" evidence="12">
    <location>
        <begin position="114"/>
        <end position="154"/>
    </location>
</feature>
<evidence type="ECO:0000256" key="8">
    <source>
        <dbReference type="ARBA" id="ARBA00023180"/>
    </source>
</evidence>
<comment type="subcellular location">
    <subcellularLocation>
        <location evidence="1">Secreted</location>
    </subcellularLocation>
</comment>
<dbReference type="PANTHER" id="PTHR24046">
    <property type="entry name" value="SIGNAL PEPTIDE, CUB AND EGF-LIKE DOMAIN-CONTAINING"/>
    <property type="match status" value="1"/>
</dbReference>
<evidence type="ECO:0000313" key="16">
    <source>
        <dbReference type="RefSeq" id="XP_013096752.1"/>
    </source>
</evidence>
<dbReference type="InterPro" id="IPR052071">
    <property type="entry name" value="SCUB_EGF-like_domain"/>
</dbReference>
<keyword evidence="6" id="KW-0106">Calcium</keyword>
<dbReference type="Pfam" id="PF12947">
    <property type="entry name" value="EGF_3"/>
    <property type="match status" value="1"/>
</dbReference>
<evidence type="ECO:0000256" key="7">
    <source>
        <dbReference type="ARBA" id="ARBA00023157"/>
    </source>
</evidence>
<dbReference type="GO" id="GO:0005509">
    <property type="term" value="F:calcium ion binding"/>
    <property type="evidence" value="ECO:0007669"/>
    <property type="project" value="InterPro"/>
</dbReference>
<dbReference type="VEuPathDB" id="VectorBase:BGLAX_045083"/>
<dbReference type="SMART" id="SM00042">
    <property type="entry name" value="CUB"/>
    <property type="match status" value="1"/>
</dbReference>
<keyword evidence="8" id="KW-0325">Glycoprotein</keyword>
<dbReference type="GO" id="GO:0007165">
    <property type="term" value="P:signal transduction"/>
    <property type="evidence" value="ECO:0007669"/>
    <property type="project" value="TreeGrafter"/>
</dbReference>
<gene>
    <name evidence="13" type="primary">106080019</name>
    <name evidence="16" type="synonym">LOC106080019</name>
</gene>
<feature type="domain" description="EGF-like" evidence="12">
    <location>
        <begin position="32"/>
        <end position="72"/>
    </location>
</feature>
<dbReference type="InterPro" id="IPR000859">
    <property type="entry name" value="CUB_dom"/>
</dbReference>
<dbReference type="PROSITE" id="PS50026">
    <property type="entry name" value="EGF_3"/>
    <property type="match status" value="4"/>
</dbReference>
<evidence type="ECO:0000256" key="3">
    <source>
        <dbReference type="ARBA" id="ARBA00022536"/>
    </source>
</evidence>
<dbReference type="InterPro" id="IPR035914">
    <property type="entry name" value="Sperma_CUB_dom_sf"/>
</dbReference>
<dbReference type="EnsemblMetazoa" id="BGLB012573-RB">
    <property type="protein sequence ID" value="BGLB012573-PB"/>
    <property type="gene ID" value="BGLB012573"/>
</dbReference>
<feature type="disulfide bond" evidence="9">
    <location>
        <begin position="320"/>
        <end position="330"/>
    </location>
</feature>
<evidence type="ECO:0000256" key="10">
    <source>
        <dbReference type="SAM" id="SignalP"/>
    </source>
</evidence>
<dbReference type="SMART" id="SM00181">
    <property type="entry name" value="EGF"/>
    <property type="match status" value="10"/>
</dbReference>
<dbReference type="PROSITE" id="PS01180">
    <property type="entry name" value="CUB"/>
    <property type="match status" value="1"/>
</dbReference>
<dbReference type="CDD" id="cd00054">
    <property type="entry name" value="EGF_CA"/>
    <property type="match status" value="1"/>
</dbReference>
<feature type="chain" id="PRO_5044573207" evidence="10">
    <location>
        <begin position="25"/>
        <end position="987"/>
    </location>
</feature>
<evidence type="ECO:0000256" key="1">
    <source>
        <dbReference type="ARBA" id="ARBA00004613"/>
    </source>
</evidence>
<feature type="domain" description="CUB" evidence="11">
    <location>
        <begin position="800"/>
        <end position="912"/>
    </location>
</feature>
<dbReference type="InterPro" id="IPR009030">
    <property type="entry name" value="Growth_fac_rcpt_cys_sf"/>
</dbReference>
<dbReference type="SUPFAM" id="SSF57196">
    <property type="entry name" value="EGF/Laminin"/>
    <property type="match status" value="2"/>
</dbReference>
<keyword evidence="3 9" id="KW-0245">EGF-like domain</keyword>
<dbReference type="Pfam" id="PF12662">
    <property type="entry name" value="cEGF"/>
    <property type="match status" value="1"/>
</dbReference>
<dbReference type="CDD" id="cd00041">
    <property type="entry name" value="CUB"/>
    <property type="match status" value="1"/>
</dbReference>
<evidence type="ECO:0000256" key="2">
    <source>
        <dbReference type="ARBA" id="ARBA00022525"/>
    </source>
</evidence>
<dbReference type="GeneID" id="106080019"/>
<comment type="caution">
    <text evidence="9">Lacks conserved residue(s) required for the propagation of feature annotation.</text>
</comment>
<dbReference type="SMART" id="SM00179">
    <property type="entry name" value="EGF_CA"/>
    <property type="match status" value="7"/>
</dbReference>
<dbReference type="InterPro" id="IPR013032">
    <property type="entry name" value="EGF-like_CS"/>
</dbReference>
<dbReference type="FunFam" id="2.10.25.10:FF:000240">
    <property type="entry name" value="Vitamin K-dependent protein S"/>
    <property type="match status" value="3"/>
</dbReference>
<dbReference type="PROSITE" id="PS00010">
    <property type="entry name" value="ASX_HYDROXYL"/>
    <property type="match status" value="3"/>
</dbReference>
<dbReference type="RefSeq" id="XP_013096752.1">
    <property type="nucleotide sequence ID" value="XM_013241298.2"/>
</dbReference>
<keyword evidence="7 9" id="KW-1015">Disulfide bond</keyword>
<evidence type="ECO:0000256" key="9">
    <source>
        <dbReference type="PROSITE-ProRule" id="PRU00076"/>
    </source>
</evidence>
<dbReference type="InterPro" id="IPR001881">
    <property type="entry name" value="EGF-like_Ca-bd_dom"/>
</dbReference>
<feature type="domain" description="EGF-like" evidence="12">
    <location>
        <begin position="275"/>
        <end position="315"/>
    </location>
</feature>
<evidence type="ECO:0000256" key="6">
    <source>
        <dbReference type="ARBA" id="ARBA00022837"/>
    </source>
</evidence>
<keyword evidence="5" id="KW-0677">Repeat</keyword>
<dbReference type="FunFam" id="2.10.25.10:FF:000038">
    <property type="entry name" value="Fibrillin 2"/>
    <property type="match status" value="2"/>
</dbReference>
<dbReference type="InterPro" id="IPR000742">
    <property type="entry name" value="EGF"/>
</dbReference>
<dbReference type="SUPFAM" id="SSF57184">
    <property type="entry name" value="Growth factor receptor domain"/>
    <property type="match status" value="3"/>
</dbReference>
<dbReference type="InterPro" id="IPR026823">
    <property type="entry name" value="cEGF"/>
</dbReference>
<feature type="signal peptide" evidence="10">
    <location>
        <begin position="1"/>
        <end position="24"/>
    </location>
</feature>
<dbReference type="PROSITE" id="PS01186">
    <property type="entry name" value="EGF_2"/>
    <property type="match status" value="5"/>
</dbReference>
<keyword evidence="4 10" id="KW-0732">Signal</keyword>
<dbReference type="SUPFAM" id="SSF49854">
    <property type="entry name" value="Spermadhesin, CUB domain"/>
    <property type="match status" value="1"/>
</dbReference>
<evidence type="ECO:0000256" key="5">
    <source>
        <dbReference type="ARBA" id="ARBA00022737"/>
    </source>
</evidence>
<evidence type="ECO:0000259" key="12">
    <source>
        <dbReference type="PROSITE" id="PS50026"/>
    </source>
</evidence>